<evidence type="ECO:0000256" key="1">
    <source>
        <dbReference type="SAM" id="Phobius"/>
    </source>
</evidence>
<feature type="transmembrane region" description="Helical" evidence="1">
    <location>
        <begin position="12"/>
        <end position="32"/>
    </location>
</feature>
<name>A0A0R3R8A9_9BILA</name>
<evidence type="ECO:0000313" key="2">
    <source>
        <dbReference type="WBParaSite" id="BTMF_0001626501-mRNA-1"/>
    </source>
</evidence>
<keyword evidence="1" id="KW-0472">Membrane</keyword>
<dbReference type="AlphaFoldDB" id="A0A0R3R8A9"/>
<reference evidence="2" key="1">
    <citation type="submission" date="2017-02" db="UniProtKB">
        <authorList>
            <consortium name="WormBaseParasite"/>
        </authorList>
    </citation>
    <scope>IDENTIFICATION</scope>
</reference>
<sequence>LNRTITAHHYQIHLHLLDVLTASAFLLVIYLTKVGLMIAHVP</sequence>
<keyword evidence="1" id="KW-0812">Transmembrane</keyword>
<accession>A0A0R3R8A9</accession>
<keyword evidence="1" id="KW-1133">Transmembrane helix</keyword>
<dbReference type="WBParaSite" id="BTMF_0001626501-mRNA-1">
    <property type="protein sequence ID" value="BTMF_0001626501-mRNA-1"/>
    <property type="gene ID" value="BTMF_0001626501"/>
</dbReference>
<organism evidence="2">
    <name type="scientific">Brugia timori</name>
    <dbReference type="NCBI Taxonomy" id="42155"/>
    <lineage>
        <taxon>Eukaryota</taxon>
        <taxon>Metazoa</taxon>
        <taxon>Ecdysozoa</taxon>
        <taxon>Nematoda</taxon>
        <taxon>Chromadorea</taxon>
        <taxon>Rhabditida</taxon>
        <taxon>Spirurina</taxon>
        <taxon>Spiruromorpha</taxon>
        <taxon>Filarioidea</taxon>
        <taxon>Onchocercidae</taxon>
        <taxon>Brugia</taxon>
    </lineage>
</organism>
<proteinExistence type="predicted"/>
<protein>
    <submittedName>
        <fullName evidence="2">IS5/IS1182 family transposase</fullName>
    </submittedName>
</protein>